<evidence type="ECO:0000313" key="8">
    <source>
        <dbReference type="EMBL" id="GGF54491.1"/>
    </source>
</evidence>
<evidence type="ECO:0008006" key="10">
    <source>
        <dbReference type="Google" id="ProtNLM"/>
    </source>
</evidence>
<evidence type="ECO:0000256" key="5">
    <source>
        <dbReference type="SAM" id="Phobius"/>
    </source>
</evidence>
<dbReference type="PROSITE" id="PS50111">
    <property type="entry name" value="CHEMOTAXIS_TRANSDUC_2"/>
    <property type="match status" value="1"/>
</dbReference>
<dbReference type="InterPro" id="IPR004089">
    <property type="entry name" value="MCPsignal_dom"/>
</dbReference>
<keyword evidence="1 3" id="KW-0807">Transducer</keyword>
<dbReference type="PANTHER" id="PTHR32089">
    <property type="entry name" value="METHYL-ACCEPTING CHEMOTAXIS PROTEIN MCPB"/>
    <property type="match status" value="1"/>
</dbReference>
<dbReference type="SUPFAM" id="SSF58104">
    <property type="entry name" value="Methyl-accepting chemotaxis protein (MCP) signaling domain"/>
    <property type="match status" value="1"/>
</dbReference>
<dbReference type="RefSeq" id="WP_188576378.1">
    <property type="nucleotide sequence ID" value="NZ_BMCT01000001.1"/>
</dbReference>
<keyword evidence="5" id="KW-0812">Transmembrane</keyword>
<feature type="transmembrane region" description="Helical" evidence="5">
    <location>
        <begin position="193"/>
        <end position="212"/>
    </location>
</feature>
<evidence type="ECO:0000259" key="6">
    <source>
        <dbReference type="PROSITE" id="PS50111"/>
    </source>
</evidence>
<name>A0A917BS88_9HYPH</name>
<dbReference type="Gene3D" id="1.10.287.950">
    <property type="entry name" value="Methyl-accepting chemotaxis protein"/>
    <property type="match status" value="1"/>
</dbReference>
<feature type="domain" description="HAMP" evidence="7">
    <location>
        <begin position="216"/>
        <end position="269"/>
    </location>
</feature>
<evidence type="ECO:0000256" key="3">
    <source>
        <dbReference type="PROSITE-ProRule" id="PRU00284"/>
    </source>
</evidence>
<accession>A0A917BS88</accession>
<keyword evidence="9" id="KW-1185">Reference proteome</keyword>
<dbReference type="Pfam" id="PF00672">
    <property type="entry name" value="HAMP"/>
    <property type="match status" value="1"/>
</dbReference>
<dbReference type="GO" id="GO:0007165">
    <property type="term" value="P:signal transduction"/>
    <property type="evidence" value="ECO:0007669"/>
    <property type="project" value="UniProtKB-KW"/>
</dbReference>
<dbReference type="CDD" id="cd06225">
    <property type="entry name" value="HAMP"/>
    <property type="match status" value="1"/>
</dbReference>
<organism evidence="8 9">
    <name type="scientific">Azorhizobium oxalatiphilum</name>
    <dbReference type="NCBI Taxonomy" id="980631"/>
    <lineage>
        <taxon>Bacteria</taxon>
        <taxon>Pseudomonadati</taxon>
        <taxon>Pseudomonadota</taxon>
        <taxon>Alphaproteobacteria</taxon>
        <taxon>Hyphomicrobiales</taxon>
        <taxon>Xanthobacteraceae</taxon>
        <taxon>Azorhizobium</taxon>
    </lineage>
</organism>
<sequence>MFYNNLKMIWKIVGLLAVLGAVSIGGVWYAGSQMSMISELYSGLVTGPSVASQKLARANRDVVGVNLAIYRNITDPTAEGTTASQAAMRTALTSYNTTMGEAKSLTPTFRSRIEEVERVFQQAVDVTCAPTVRMASEATTPEQSAQAAVVMRRDCEPALAQVLANGAKLGADLLVYVNKQSADANATADQAKMIAISVVVVAILAVIGLAVFLVRSGIVAPIASMMGLMTAMGRGDLSQRVSGTERRDEIGAMSGALETFREQLQQAEQARQAQAAREEAERLLLEKRQKLADAFVGDMRQLASAFAASSSQVADSARNLSATAEQTSRQAQAVAAAAEEAATNVQTVAASSEELAASVREITGQVSHSANVADVAFKEAESSNARIVDLARAAEDIGDVISLIKGIADQTNLLALNATIESARAGEAGKGFAVVASEVKELAAQTGKATDEIAGKISEIQNATQGTVTSMAEIIRVVGNIKQISSSIAGAVEEQGAATGEIAQNCQLAATGTQQVTSNIGGVGQAAQLTGSASSELLNLSEGLSGQAVDLNRVVEKFVADLNAA</sequence>
<evidence type="ECO:0000256" key="2">
    <source>
        <dbReference type="ARBA" id="ARBA00029447"/>
    </source>
</evidence>
<protein>
    <recommendedName>
        <fullName evidence="10">Methyl-accepting chemotaxis protein</fullName>
    </recommendedName>
</protein>
<keyword evidence="5" id="KW-0472">Membrane</keyword>
<reference evidence="8" key="1">
    <citation type="journal article" date="2014" name="Int. J. Syst. Evol. Microbiol.">
        <title>Complete genome sequence of Corynebacterium casei LMG S-19264T (=DSM 44701T), isolated from a smear-ripened cheese.</title>
        <authorList>
            <consortium name="US DOE Joint Genome Institute (JGI-PGF)"/>
            <person name="Walter F."/>
            <person name="Albersmeier A."/>
            <person name="Kalinowski J."/>
            <person name="Ruckert C."/>
        </authorList>
    </citation>
    <scope>NUCLEOTIDE SEQUENCE</scope>
    <source>
        <strain evidence="8">CCM 7897</strain>
    </source>
</reference>
<feature type="domain" description="Methyl-accepting transducer" evidence="6">
    <location>
        <begin position="309"/>
        <end position="545"/>
    </location>
</feature>
<feature type="coiled-coil region" evidence="4">
    <location>
        <begin position="250"/>
        <end position="293"/>
    </location>
</feature>
<comment type="caution">
    <text evidence="8">The sequence shown here is derived from an EMBL/GenBank/DDBJ whole genome shotgun (WGS) entry which is preliminary data.</text>
</comment>
<reference evidence="8" key="2">
    <citation type="submission" date="2020-09" db="EMBL/GenBank/DDBJ databases">
        <authorList>
            <person name="Sun Q."/>
            <person name="Sedlacek I."/>
        </authorList>
    </citation>
    <scope>NUCLEOTIDE SEQUENCE</scope>
    <source>
        <strain evidence="8">CCM 7897</strain>
    </source>
</reference>
<keyword evidence="5" id="KW-1133">Transmembrane helix</keyword>
<evidence type="ECO:0000259" key="7">
    <source>
        <dbReference type="PROSITE" id="PS50885"/>
    </source>
</evidence>
<dbReference type="PROSITE" id="PS50885">
    <property type="entry name" value="HAMP"/>
    <property type="match status" value="1"/>
</dbReference>
<proteinExistence type="inferred from homology"/>
<dbReference type="AlphaFoldDB" id="A0A917BS88"/>
<dbReference type="Proteomes" id="UP000606044">
    <property type="component" value="Unassembled WGS sequence"/>
</dbReference>
<comment type="similarity">
    <text evidence="2">Belongs to the methyl-accepting chemotaxis (MCP) protein family.</text>
</comment>
<dbReference type="SMART" id="SM00304">
    <property type="entry name" value="HAMP"/>
    <property type="match status" value="1"/>
</dbReference>
<dbReference type="PANTHER" id="PTHR32089:SF112">
    <property type="entry name" value="LYSOZYME-LIKE PROTEIN-RELATED"/>
    <property type="match status" value="1"/>
</dbReference>
<dbReference type="Pfam" id="PF00015">
    <property type="entry name" value="MCPsignal"/>
    <property type="match status" value="1"/>
</dbReference>
<gene>
    <name evidence="8" type="ORF">GCM10007301_12540</name>
</gene>
<dbReference type="GO" id="GO:0016020">
    <property type="term" value="C:membrane"/>
    <property type="evidence" value="ECO:0007669"/>
    <property type="project" value="InterPro"/>
</dbReference>
<evidence type="ECO:0000256" key="1">
    <source>
        <dbReference type="ARBA" id="ARBA00023224"/>
    </source>
</evidence>
<dbReference type="InterPro" id="IPR003660">
    <property type="entry name" value="HAMP_dom"/>
</dbReference>
<evidence type="ECO:0000256" key="4">
    <source>
        <dbReference type="SAM" id="Coils"/>
    </source>
</evidence>
<evidence type="ECO:0000313" key="9">
    <source>
        <dbReference type="Proteomes" id="UP000606044"/>
    </source>
</evidence>
<keyword evidence="4" id="KW-0175">Coiled coil</keyword>
<dbReference type="Gene3D" id="6.10.340.10">
    <property type="match status" value="1"/>
</dbReference>
<feature type="transmembrane region" description="Helical" evidence="5">
    <location>
        <begin position="12"/>
        <end position="31"/>
    </location>
</feature>
<dbReference type="SMART" id="SM00283">
    <property type="entry name" value="MA"/>
    <property type="match status" value="1"/>
</dbReference>
<dbReference type="EMBL" id="BMCT01000001">
    <property type="protein sequence ID" value="GGF54491.1"/>
    <property type="molecule type" value="Genomic_DNA"/>
</dbReference>